<dbReference type="PANTHER" id="PTHR22639:SF4">
    <property type="entry name" value="ZINC FINGER CCHC DOMAIN-CONTAINING PROTEIN 3"/>
    <property type="match status" value="1"/>
</dbReference>
<dbReference type="Pfam" id="PF00098">
    <property type="entry name" value="zf-CCHC"/>
    <property type="match status" value="2"/>
</dbReference>
<evidence type="ECO:0000256" key="1">
    <source>
        <dbReference type="PROSITE-ProRule" id="PRU00047"/>
    </source>
</evidence>
<name>A0A2G9RI08_AQUCT</name>
<proteinExistence type="predicted"/>
<dbReference type="GO" id="GO:0008270">
    <property type="term" value="F:zinc ion binding"/>
    <property type="evidence" value="ECO:0007669"/>
    <property type="project" value="UniProtKB-KW"/>
</dbReference>
<dbReference type="SMART" id="SM00343">
    <property type="entry name" value="ZnF_C2HC"/>
    <property type="match status" value="3"/>
</dbReference>
<dbReference type="AlphaFoldDB" id="A0A2G9RI08"/>
<reference evidence="4" key="1">
    <citation type="journal article" date="2017" name="Nat. Commun.">
        <title>The North American bullfrog draft genome provides insight into hormonal regulation of long noncoding RNA.</title>
        <authorList>
            <person name="Hammond S.A."/>
            <person name="Warren R.L."/>
            <person name="Vandervalk B.P."/>
            <person name="Kucuk E."/>
            <person name="Khan H."/>
            <person name="Gibb E.A."/>
            <person name="Pandoh P."/>
            <person name="Kirk H."/>
            <person name="Zhao Y."/>
            <person name="Jones M."/>
            <person name="Mungall A.J."/>
            <person name="Coope R."/>
            <person name="Pleasance S."/>
            <person name="Moore R.A."/>
            <person name="Holt R.A."/>
            <person name="Round J.M."/>
            <person name="Ohora S."/>
            <person name="Walle B.V."/>
            <person name="Veldhoen N."/>
            <person name="Helbing C.C."/>
            <person name="Birol I."/>
        </authorList>
    </citation>
    <scope>NUCLEOTIDE SEQUENCE [LARGE SCALE GENOMIC DNA]</scope>
</reference>
<dbReference type="OrthoDB" id="9908982at2759"/>
<dbReference type="GO" id="GO:0003690">
    <property type="term" value="F:double-stranded DNA binding"/>
    <property type="evidence" value="ECO:0007669"/>
    <property type="project" value="InterPro"/>
</dbReference>
<feature type="domain" description="CCHC-type" evidence="2">
    <location>
        <begin position="76"/>
        <end position="90"/>
    </location>
</feature>
<dbReference type="EMBL" id="KV940416">
    <property type="protein sequence ID" value="PIO27530.1"/>
    <property type="molecule type" value="Genomic_DNA"/>
</dbReference>
<dbReference type="InterPro" id="IPR057811">
    <property type="entry name" value="RBD_ZCCHC3_2nd"/>
</dbReference>
<gene>
    <name evidence="3" type="ORF">AB205_0054780</name>
</gene>
<dbReference type="Proteomes" id="UP000228934">
    <property type="component" value="Unassembled WGS sequence"/>
</dbReference>
<dbReference type="PANTHER" id="PTHR22639">
    <property type="entry name" value="GAG-RELATED PROTEIN"/>
    <property type="match status" value="1"/>
</dbReference>
<dbReference type="InterPro" id="IPR042509">
    <property type="entry name" value="ZCCHC3"/>
</dbReference>
<keyword evidence="1" id="KW-0862">Zinc</keyword>
<dbReference type="PROSITE" id="PS50158">
    <property type="entry name" value="ZF_CCHC"/>
    <property type="match status" value="2"/>
</dbReference>
<protein>
    <recommendedName>
        <fullName evidence="2">CCHC-type domain-containing protein</fullName>
    </recommendedName>
</protein>
<evidence type="ECO:0000313" key="4">
    <source>
        <dbReference type="Proteomes" id="UP000228934"/>
    </source>
</evidence>
<dbReference type="Gene3D" id="4.10.60.10">
    <property type="entry name" value="Zinc finger, CCHC-type"/>
    <property type="match status" value="1"/>
</dbReference>
<dbReference type="GO" id="GO:0002218">
    <property type="term" value="P:activation of innate immune response"/>
    <property type="evidence" value="ECO:0007669"/>
    <property type="project" value="InterPro"/>
</dbReference>
<evidence type="ECO:0000259" key="2">
    <source>
        <dbReference type="PROSITE" id="PS50158"/>
    </source>
</evidence>
<dbReference type="SUPFAM" id="SSF57756">
    <property type="entry name" value="Retrovirus zinc finger-like domains"/>
    <property type="match status" value="1"/>
</dbReference>
<dbReference type="Pfam" id="PF23058">
    <property type="entry name" value="RBD_ZCCHC3_2nd"/>
    <property type="match status" value="1"/>
</dbReference>
<keyword evidence="1" id="KW-0479">Metal-binding</keyword>
<dbReference type="InterPro" id="IPR036875">
    <property type="entry name" value="Znf_CCHC_sf"/>
</dbReference>
<keyword evidence="4" id="KW-1185">Reference proteome</keyword>
<keyword evidence="1" id="KW-0863">Zinc-finger</keyword>
<dbReference type="GO" id="GO:0003723">
    <property type="term" value="F:RNA binding"/>
    <property type="evidence" value="ECO:0007669"/>
    <property type="project" value="InterPro"/>
</dbReference>
<accession>A0A2G9RI08</accession>
<organism evidence="3 4">
    <name type="scientific">Aquarana catesbeiana</name>
    <name type="common">American bullfrog</name>
    <name type="synonym">Rana catesbeiana</name>
    <dbReference type="NCBI Taxonomy" id="8400"/>
    <lineage>
        <taxon>Eukaryota</taxon>
        <taxon>Metazoa</taxon>
        <taxon>Chordata</taxon>
        <taxon>Craniata</taxon>
        <taxon>Vertebrata</taxon>
        <taxon>Euteleostomi</taxon>
        <taxon>Amphibia</taxon>
        <taxon>Batrachia</taxon>
        <taxon>Anura</taxon>
        <taxon>Neobatrachia</taxon>
        <taxon>Ranoidea</taxon>
        <taxon>Ranidae</taxon>
        <taxon>Aquarana</taxon>
    </lineage>
</organism>
<sequence length="295" mass="33028">MSLYPPEDLWVWLRRFGEIFCPLKKIVDDRGIWTGGWSVSVRLSVDRITVFYPGQLKVCHKCGVKGHFSSSCPEQKCSLCQKLGHLARDCNIIKCNLCDKVGHPYSWCPDALHNKPELVEEFFCPDREESGLAEVVPGNPSVSVTSESVSVRPSVVSGSEGSGGCWTSVYVGANPSSLAWQKCGWKSADTEGWRLEDPSLLDSEDPIISTNLREEELEEMQNDAGPDVEEEVEVVQNDVGPHVNGEAPERGVQPSLDLQWCRHTLDAIVQNLQRLQECIQDVLRDIERVNHMFSF</sequence>
<feature type="domain" description="CCHC-type" evidence="2">
    <location>
        <begin position="59"/>
        <end position="74"/>
    </location>
</feature>
<dbReference type="InterPro" id="IPR001878">
    <property type="entry name" value="Znf_CCHC"/>
</dbReference>
<evidence type="ECO:0000313" key="3">
    <source>
        <dbReference type="EMBL" id="PIO27530.1"/>
    </source>
</evidence>